<feature type="signal peptide" evidence="1">
    <location>
        <begin position="1"/>
        <end position="27"/>
    </location>
</feature>
<protein>
    <submittedName>
        <fullName evidence="2">Uncharacterized protein</fullName>
    </submittedName>
</protein>
<gene>
    <name evidence="2" type="ORF">RQX22_12730</name>
</gene>
<name>A0ABU3Q8U1_9SPHN</name>
<dbReference type="EMBL" id="JAVUPU010000006">
    <property type="protein sequence ID" value="MDT9599819.1"/>
    <property type="molecule type" value="Genomic_DNA"/>
</dbReference>
<organism evidence="2 3">
    <name type="scientific">Sphingosinicella rhizophila</name>
    <dbReference type="NCBI Taxonomy" id="3050082"/>
    <lineage>
        <taxon>Bacteria</taxon>
        <taxon>Pseudomonadati</taxon>
        <taxon>Pseudomonadota</taxon>
        <taxon>Alphaproteobacteria</taxon>
        <taxon>Sphingomonadales</taxon>
        <taxon>Sphingosinicellaceae</taxon>
        <taxon>Sphingosinicella</taxon>
    </lineage>
</organism>
<dbReference type="Proteomes" id="UP001259572">
    <property type="component" value="Unassembled WGS sequence"/>
</dbReference>
<proteinExistence type="predicted"/>
<comment type="caution">
    <text evidence="2">The sequence shown here is derived from an EMBL/GenBank/DDBJ whole genome shotgun (WGS) entry which is preliminary data.</text>
</comment>
<reference evidence="2 3" key="1">
    <citation type="submission" date="2023-05" db="EMBL/GenBank/DDBJ databases">
        <authorList>
            <person name="Guo Y."/>
        </authorList>
    </citation>
    <scope>NUCLEOTIDE SEQUENCE [LARGE SCALE GENOMIC DNA]</scope>
    <source>
        <strain evidence="2 3">GR2756</strain>
    </source>
</reference>
<keyword evidence="1" id="KW-0732">Signal</keyword>
<sequence>MDTRTGRCAFLCTLSAGLCSLAVPAAAANSGLPAAPSGPVAGLAGHILGDEALAAIRARYILPGSTVIVQIGNGDDTSTTYYQRDPATPGSAMVSVTGSTTTTAYAATGGPGTNVSVSRTLSVSRSFSSRH</sequence>
<feature type="chain" id="PRO_5046550856" evidence="1">
    <location>
        <begin position="28"/>
        <end position="131"/>
    </location>
</feature>
<keyword evidence="3" id="KW-1185">Reference proteome</keyword>
<accession>A0ABU3Q8U1</accession>
<evidence type="ECO:0000256" key="1">
    <source>
        <dbReference type="SAM" id="SignalP"/>
    </source>
</evidence>
<evidence type="ECO:0000313" key="2">
    <source>
        <dbReference type="EMBL" id="MDT9599819.1"/>
    </source>
</evidence>
<evidence type="ECO:0000313" key="3">
    <source>
        <dbReference type="Proteomes" id="UP001259572"/>
    </source>
</evidence>
<dbReference type="RefSeq" id="WP_315726918.1">
    <property type="nucleotide sequence ID" value="NZ_JAVUPU010000006.1"/>
</dbReference>